<keyword evidence="4" id="KW-1185">Reference proteome</keyword>
<dbReference type="OrthoDB" id="18959at2759"/>
<dbReference type="GO" id="GO:0051315">
    <property type="term" value="P:attachment of mitotic spindle microtubules to kinetochore"/>
    <property type="evidence" value="ECO:0007669"/>
    <property type="project" value="TreeGrafter"/>
</dbReference>
<dbReference type="KEGG" id="scm:SCHCO_01182771"/>
<dbReference type="GO" id="GO:0034501">
    <property type="term" value="P:protein localization to kinetochore"/>
    <property type="evidence" value="ECO:0007669"/>
    <property type="project" value="InterPro"/>
</dbReference>
<evidence type="ECO:0000256" key="1">
    <source>
        <dbReference type="SAM" id="Coils"/>
    </source>
</evidence>
<dbReference type="InParanoid" id="D8QE11"/>
<gene>
    <name evidence="3" type="ORF">SCHCODRAFT_237052</name>
</gene>
<sequence>MNPVEIDLEEVENTCLNVQTAKKVEDFHSHRRFNPNSSVDFPAGPSSGERDPAIVAKDLESHMSYLHKLKYVYLERRAKDQYARTIVSPSDETGIVNEEENQRLQLENEEKKAKLRASKARLNAVHTAMKERAPIFQKEYELLQERTRRMKTLKEDVLNKQLELLRLQQTNPPPRLTEAGAQAKLDEQTEEMQNLMDAIENETHEAEEQKEAAKAAMAEAERLRAERVQLETQVKQMHPEGLDELAIARQYQSLTTKLDLYRQMESLQSSTAASENELRLVYVVDTTPHQIKLAVTLVFVPARQQLASVDVTATVLRPGPNGVEEEEIELDFGDVLAAKIDTNDVRATYGLSENNHHVSRRLPSPLYTYIIMQPTGRR</sequence>
<feature type="coiled-coil region" evidence="1">
    <location>
        <begin position="96"/>
        <end position="123"/>
    </location>
</feature>
<dbReference type="PANTHER" id="PTHR37329">
    <property type="entry name" value="KINETOCHORE PROTEIN SOS7"/>
    <property type="match status" value="1"/>
</dbReference>
<organism evidence="4">
    <name type="scientific">Schizophyllum commune (strain H4-8 / FGSC 9210)</name>
    <name type="common">Split gill fungus</name>
    <dbReference type="NCBI Taxonomy" id="578458"/>
    <lineage>
        <taxon>Eukaryota</taxon>
        <taxon>Fungi</taxon>
        <taxon>Dikarya</taxon>
        <taxon>Basidiomycota</taxon>
        <taxon>Agaricomycotina</taxon>
        <taxon>Agaricomycetes</taxon>
        <taxon>Agaricomycetidae</taxon>
        <taxon>Agaricales</taxon>
        <taxon>Schizophyllaceae</taxon>
        <taxon>Schizophyllum</taxon>
    </lineage>
</organism>
<protein>
    <recommendedName>
        <fullName evidence="2">Kinetochore protein Sos7 coiled-coil domain-containing protein</fullName>
    </recommendedName>
</protein>
<accession>D8QE11</accession>
<keyword evidence="1" id="KW-0175">Coiled coil</keyword>
<dbReference type="EMBL" id="GL377310">
    <property type="protein sequence ID" value="EFI94080.1"/>
    <property type="molecule type" value="Genomic_DNA"/>
</dbReference>
<dbReference type="GO" id="GO:0000776">
    <property type="term" value="C:kinetochore"/>
    <property type="evidence" value="ECO:0007669"/>
    <property type="project" value="InterPro"/>
</dbReference>
<reference evidence="3 4" key="1">
    <citation type="journal article" date="2010" name="Nat. Biotechnol.">
        <title>Genome sequence of the model mushroom Schizophyllum commune.</title>
        <authorList>
            <person name="Ohm R.A."/>
            <person name="de Jong J.F."/>
            <person name="Lugones L.G."/>
            <person name="Aerts A."/>
            <person name="Kothe E."/>
            <person name="Stajich J.E."/>
            <person name="de Vries R.P."/>
            <person name="Record E."/>
            <person name="Levasseur A."/>
            <person name="Baker S.E."/>
            <person name="Bartholomew K.A."/>
            <person name="Coutinho P.M."/>
            <person name="Erdmann S."/>
            <person name="Fowler T.J."/>
            <person name="Gathman A.C."/>
            <person name="Lombard V."/>
            <person name="Henrissat B."/>
            <person name="Knabe N."/>
            <person name="Kuees U."/>
            <person name="Lilly W.W."/>
            <person name="Lindquist E."/>
            <person name="Lucas S."/>
            <person name="Magnuson J.K."/>
            <person name="Piumi F."/>
            <person name="Raudaskoski M."/>
            <person name="Salamov A."/>
            <person name="Schmutz J."/>
            <person name="Schwarze F.W.M.R."/>
            <person name="vanKuyk P.A."/>
            <person name="Horton J.S."/>
            <person name="Grigoriev I.V."/>
            <person name="Woesten H.A.B."/>
        </authorList>
    </citation>
    <scope>NUCLEOTIDE SEQUENCE [LARGE SCALE GENOMIC DNA]</scope>
    <source>
        <strain evidence="4">H4-8 / FGSC 9210</strain>
    </source>
</reference>
<evidence type="ECO:0000259" key="2">
    <source>
        <dbReference type="Pfam" id="PF20882"/>
    </source>
</evidence>
<dbReference type="PANTHER" id="PTHR37329:SF1">
    <property type="entry name" value="KINETOCHORE PROTEIN SOS7"/>
    <property type="match status" value="1"/>
</dbReference>
<evidence type="ECO:0000313" key="3">
    <source>
        <dbReference type="EMBL" id="EFI94080.1"/>
    </source>
</evidence>
<dbReference type="Pfam" id="PF20882">
    <property type="entry name" value="Sos7"/>
    <property type="match status" value="1"/>
</dbReference>
<dbReference type="Proteomes" id="UP000007431">
    <property type="component" value="Unassembled WGS sequence"/>
</dbReference>
<dbReference type="eggNOG" id="ENOG502S6XI">
    <property type="taxonomic scope" value="Eukaryota"/>
</dbReference>
<dbReference type="RefSeq" id="XP_003028983.1">
    <property type="nucleotide sequence ID" value="XM_003028937.1"/>
</dbReference>
<dbReference type="VEuPathDB" id="FungiDB:SCHCODRAFT_01182771"/>
<proteinExistence type="predicted"/>
<dbReference type="HOGENOM" id="CLU_062075_0_0_1"/>
<name>D8QE11_SCHCM</name>
<dbReference type="GeneID" id="9591086"/>
<dbReference type="STRING" id="578458.D8QE11"/>
<evidence type="ECO:0000313" key="4">
    <source>
        <dbReference type="Proteomes" id="UP000007431"/>
    </source>
</evidence>
<feature type="domain" description="Kinetochore protein Sos7 coiled-coil" evidence="2">
    <location>
        <begin position="65"/>
        <end position="139"/>
    </location>
</feature>
<dbReference type="InterPro" id="IPR048781">
    <property type="entry name" value="Sos7_CC"/>
</dbReference>
<dbReference type="AlphaFoldDB" id="D8QE11"/>
<dbReference type="InterPro" id="IPR037475">
    <property type="entry name" value="Sos7"/>
</dbReference>
<feature type="coiled-coil region" evidence="1">
    <location>
        <begin position="150"/>
        <end position="233"/>
    </location>
</feature>
<dbReference type="OMA" id="RIMIEEM"/>